<dbReference type="Proteomes" id="UP000471640">
    <property type="component" value="Unassembled WGS sequence"/>
</dbReference>
<dbReference type="InterPro" id="IPR051803">
    <property type="entry name" value="TA_system_RelE-like_toxin"/>
</dbReference>
<dbReference type="RefSeq" id="WP_164656989.1">
    <property type="nucleotide sequence ID" value="NZ_JAAIJR010000237.1"/>
</dbReference>
<dbReference type="InterPro" id="IPR007712">
    <property type="entry name" value="RelE/ParE_toxin"/>
</dbReference>
<comment type="caution">
    <text evidence="3">The sequence shown here is derived from an EMBL/GenBank/DDBJ whole genome shotgun (WGS) entry which is preliminary data.</text>
</comment>
<sequence>MPTIQRTAQAEEDLIDIWLYIAHDDVRAADRVLDEIEEKLLLLADQSSLGPARPDIAPDLRYFPVRRYLILYRQVLGGIEVVRVVHGARNVPTLMVEP</sequence>
<reference evidence="3 4" key="2">
    <citation type="submission" date="2020-02" db="EMBL/GenBank/DDBJ databases">
        <title>Genome sequences of Thiorhodococcus mannitoliphagus and Thiorhodococcus minor, purple sulfur photosynthetic bacteria in the gammaproteobacterial family, Chromatiaceae.</title>
        <authorList>
            <person name="Aviles F.A."/>
            <person name="Meyer T.E."/>
            <person name="Kyndt J.A."/>
        </authorList>
    </citation>
    <scope>NUCLEOTIDE SEQUENCE [LARGE SCALE GENOMIC DNA]</scope>
    <source>
        <strain evidence="3 4">DSM 18266</strain>
    </source>
</reference>
<organism evidence="3 4">
    <name type="scientific">Thiorhodococcus mannitoliphagus</name>
    <dbReference type="NCBI Taxonomy" id="329406"/>
    <lineage>
        <taxon>Bacteria</taxon>
        <taxon>Pseudomonadati</taxon>
        <taxon>Pseudomonadota</taxon>
        <taxon>Gammaproteobacteria</taxon>
        <taxon>Chromatiales</taxon>
        <taxon>Chromatiaceae</taxon>
        <taxon>Thiorhodococcus</taxon>
    </lineage>
</organism>
<dbReference type="PANTHER" id="PTHR33755:SF6">
    <property type="entry name" value="PLASMID STABILIZATION SYSTEM PROTEIN"/>
    <property type="match status" value="1"/>
</dbReference>
<evidence type="ECO:0000313" key="3">
    <source>
        <dbReference type="EMBL" id="NEX23562.1"/>
    </source>
</evidence>
<gene>
    <name evidence="3" type="ORF">G3480_25335</name>
</gene>
<evidence type="ECO:0000256" key="1">
    <source>
        <dbReference type="ARBA" id="ARBA00006226"/>
    </source>
</evidence>
<dbReference type="InterPro" id="IPR035093">
    <property type="entry name" value="RelE/ParE_toxin_dom_sf"/>
</dbReference>
<reference evidence="4" key="1">
    <citation type="journal article" date="2020" name="Microbiol. Resour. Announc.">
        <title>Draft Genome Sequences of Thiorhodococcus mannitoliphagus and Thiorhodococcus minor, Purple Sulfur Photosynthetic Bacteria in the Gammaproteobacterial Family Chromatiaceae.</title>
        <authorList>
            <person name="Aviles F.A."/>
            <person name="Meyer T.E."/>
            <person name="Kyndt J.A."/>
        </authorList>
    </citation>
    <scope>NUCLEOTIDE SEQUENCE [LARGE SCALE GENOMIC DNA]</scope>
    <source>
        <strain evidence="4">DSM 18266</strain>
    </source>
</reference>
<dbReference type="AlphaFoldDB" id="A0A6P1E4V5"/>
<dbReference type="EMBL" id="JAAIJR010000237">
    <property type="protein sequence ID" value="NEX23562.1"/>
    <property type="molecule type" value="Genomic_DNA"/>
</dbReference>
<dbReference type="Pfam" id="PF05016">
    <property type="entry name" value="ParE_toxin"/>
    <property type="match status" value="1"/>
</dbReference>
<keyword evidence="4" id="KW-1185">Reference proteome</keyword>
<protein>
    <submittedName>
        <fullName evidence="3">Type II toxin-antitoxin system RelE/ParE family toxin</fullName>
    </submittedName>
</protein>
<keyword evidence="2" id="KW-1277">Toxin-antitoxin system</keyword>
<name>A0A6P1E4V5_9GAMM</name>
<proteinExistence type="inferred from homology"/>
<comment type="similarity">
    <text evidence="1">Belongs to the RelE toxin family.</text>
</comment>
<dbReference type="PANTHER" id="PTHR33755">
    <property type="entry name" value="TOXIN PARE1-RELATED"/>
    <property type="match status" value="1"/>
</dbReference>
<dbReference type="Gene3D" id="3.30.2310.20">
    <property type="entry name" value="RelE-like"/>
    <property type="match status" value="1"/>
</dbReference>
<accession>A0A6P1E4V5</accession>
<evidence type="ECO:0000256" key="2">
    <source>
        <dbReference type="ARBA" id="ARBA00022649"/>
    </source>
</evidence>
<evidence type="ECO:0000313" key="4">
    <source>
        <dbReference type="Proteomes" id="UP000471640"/>
    </source>
</evidence>